<name>A0AAJ4R9Y3_9EURY</name>
<feature type="domain" description="UspA" evidence="2">
    <location>
        <begin position="12"/>
        <end position="149"/>
    </location>
</feature>
<dbReference type="InterPro" id="IPR006016">
    <property type="entry name" value="UspA"/>
</dbReference>
<evidence type="ECO:0000259" key="2">
    <source>
        <dbReference type="Pfam" id="PF00582"/>
    </source>
</evidence>
<dbReference type="CDD" id="cd00293">
    <property type="entry name" value="USP-like"/>
    <property type="match status" value="1"/>
</dbReference>
<sequence>MTGGGEPASVYHVLLAIDGDEDRLERQLDTLDSLPGREEIRATVLYVHEEVDVPGGPATVIEAINRELDELQGVPDVVYDAVDALDEMGIETETAAQVGKPAERILDAADELDVDVILIAGRNRSPAGKAIFGSVTQGVIIDSDRPVLVAS</sequence>
<dbReference type="Pfam" id="PF00582">
    <property type="entry name" value="Usp"/>
    <property type="match status" value="1"/>
</dbReference>
<accession>A0AAJ4R9Y3</accession>
<evidence type="ECO:0000313" key="3">
    <source>
        <dbReference type="EMBL" id="RNJ27286.1"/>
    </source>
</evidence>
<comment type="similarity">
    <text evidence="1">Belongs to the universal stress protein A family.</text>
</comment>
<evidence type="ECO:0000313" key="4">
    <source>
        <dbReference type="Proteomes" id="UP000270581"/>
    </source>
</evidence>
<gene>
    <name evidence="3" type="ORF">Nmn1133_11755</name>
</gene>
<dbReference type="PANTHER" id="PTHR46268:SF6">
    <property type="entry name" value="UNIVERSAL STRESS PROTEIN UP12"/>
    <property type="match status" value="1"/>
</dbReference>
<reference evidence="3 4" key="1">
    <citation type="submission" date="2018-11" db="EMBL/GenBank/DDBJ databases">
        <title>Genome sequences of Natronomonas sp. CBA1133.</title>
        <authorList>
            <person name="Roh S.W."/>
            <person name="Cha I.-T."/>
        </authorList>
    </citation>
    <scope>NUCLEOTIDE SEQUENCE [LARGE SCALE GENOMIC DNA]</scope>
    <source>
        <strain evidence="3 4">CBA1133</strain>
    </source>
</reference>
<dbReference type="InterPro" id="IPR014729">
    <property type="entry name" value="Rossmann-like_a/b/a_fold"/>
</dbReference>
<dbReference type="Proteomes" id="UP000270581">
    <property type="component" value="Unassembled WGS sequence"/>
</dbReference>
<dbReference type="SUPFAM" id="SSF52402">
    <property type="entry name" value="Adenine nucleotide alpha hydrolases-like"/>
    <property type="match status" value="1"/>
</dbReference>
<dbReference type="PANTHER" id="PTHR46268">
    <property type="entry name" value="STRESS RESPONSE PROTEIN NHAX"/>
    <property type="match status" value="1"/>
</dbReference>
<dbReference type="Gene3D" id="3.40.50.620">
    <property type="entry name" value="HUPs"/>
    <property type="match status" value="1"/>
</dbReference>
<protein>
    <submittedName>
        <fullName evidence="3">Universal stress protein</fullName>
    </submittedName>
</protein>
<keyword evidence="4" id="KW-1185">Reference proteome</keyword>
<comment type="caution">
    <text evidence="3">The sequence shown here is derived from an EMBL/GenBank/DDBJ whole genome shotgun (WGS) entry which is preliminary data.</text>
</comment>
<evidence type="ECO:0000256" key="1">
    <source>
        <dbReference type="ARBA" id="ARBA00008791"/>
    </source>
</evidence>
<organism evidence="3 4">
    <name type="scientific">Halosegnis longus</name>
    <dbReference type="NCBI Taxonomy" id="2216012"/>
    <lineage>
        <taxon>Archaea</taxon>
        <taxon>Methanobacteriati</taxon>
        <taxon>Methanobacteriota</taxon>
        <taxon>Stenosarchaea group</taxon>
        <taxon>Halobacteria</taxon>
        <taxon>Halobacteriales</taxon>
        <taxon>Natronomonadaceae</taxon>
        <taxon>Halosegnis</taxon>
    </lineage>
</organism>
<proteinExistence type="inferred from homology"/>
<dbReference type="AlphaFoldDB" id="A0AAJ4R9Y3"/>
<dbReference type="EMBL" id="RJJC01000001">
    <property type="protein sequence ID" value="RNJ27286.1"/>
    <property type="molecule type" value="Genomic_DNA"/>
</dbReference>